<dbReference type="AlphaFoldDB" id="A0A376B363"/>
<evidence type="ECO:0000259" key="2">
    <source>
        <dbReference type="PROSITE" id="PS51532"/>
    </source>
</evidence>
<organism evidence="3 4">
    <name type="scientific">Saccharomycodes ludwigii</name>
    <dbReference type="NCBI Taxonomy" id="36035"/>
    <lineage>
        <taxon>Eukaryota</taxon>
        <taxon>Fungi</taxon>
        <taxon>Dikarya</taxon>
        <taxon>Ascomycota</taxon>
        <taxon>Saccharomycotina</taxon>
        <taxon>Saccharomycetes</taxon>
        <taxon>Saccharomycodales</taxon>
        <taxon>Saccharomycodaceae</taxon>
        <taxon>Saccharomycodes</taxon>
    </lineage>
</organism>
<dbReference type="InterPro" id="IPR045099">
    <property type="entry name" value="PITH1-like"/>
</dbReference>
<name>A0A376B363_9ASCO</name>
<dbReference type="InterPro" id="IPR008979">
    <property type="entry name" value="Galactose-bd-like_sf"/>
</dbReference>
<proteinExistence type="inferred from homology"/>
<keyword evidence="4" id="KW-1185">Reference proteome</keyword>
<dbReference type="GO" id="GO:0005634">
    <property type="term" value="C:nucleus"/>
    <property type="evidence" value="ECO:0007669"/>
    <property type="project" value="TreeGrafter"/>
</dbReference>
<protein>
    <recommendedName>
        <fullName evidence="2">PITH domain-containing protein</fullName>
    </recommendedName>
</protein>
<dbReference type="PANTHER" id="PTHR12175">
    <property type="entry name" value="AD039 HT014 THIOREDOXIN FAMILY TRP26"/>
    <property type="match status" value="1"/>
</dbReference>
<dbReference type="Pfam" id="PF06201">
    <property type="entry name" value="PITH"/>
    <property type="match status" value="1"/>
</dbReference>
<dbReference type="Proteomes" id="UP000262825">
    <property type="component" value="Unassembled WGS sequence"/>
</dbReference>
<sequence length="225" mass="26144">MSNCCCEHEHNEPPPIATYPNQSLYECMDLNKIKILNGVYKNGEKNYKNFIKTQESKDDNSCFLESDCDCQLVIHIPFTKSVKLYSMILRSAFNDQDDNLGSLHHVHLYKNFNKNIDFDTLENAKITYSIEHIRNNNGSEDVEHYLPRHQFQSVDSLTIFIPDNYEEDEDLLSRIYYLELRGDLSVNSGDKRQEFHLKSSVFESAPNPLDHVKLQEEPGSSNMIQ</sequence>
<dbReference type="PANTHER" id="PTHR12175:SF1">
    <property type="entry name" value="PITH DOMAIN-CONTAINING PROTEIN 1"/>
    <property type="match status" value="1"/>
</dbReference>
<accession>A0A376B363</accession>
<comment type="similarity">
    <text evidence="1">Belongs to the PITHD1 family.</text>
</comment>
<dbReference type="OrthoDB" id="2635at2759"/>
<dbReference type="VEuPathDB" id="FungiDB:SCODWIG_00331"/>
<dbReference type="InterPro" id="IPR010400">
    <property type="entry name" value="PITH_dom"/>
</dbReference>
<gene>
    <name evidence="3" type="ORF">SCODWIG_00331</name>
</gene>
<dbReference type="Gene3D" id="2.60.120.470">
    <property type="entry name" value="PITH domain"/>
    <property type="match status" value="1"/>
</dbReference>
<feature type="domain" description="PITH" evidence="2">
    <location>
        <begin position="13"/>
        <end position="200"/>
    </location>
</feature>
<dbReference type="InterPro" id="IPR037047">
    <property type="entry name" value="PITH_dom_sf"/>
</dbReference>
<dbReference type="GO" id="GO:0005737">
    <property type="term" value="C:cytoplasm"/>
    <property type="evidence" value="ECO:0007669"/>
    <property type="project" value="UniProtKB-ARBA"/>
</dbReference>
<evidence type="ECO:0000313" key="3">
    <source>
        <dbReference type="EMBL" id="SSD58570.1"/>
    </source>
</evidence>
<dbReference type="PROSITE" id="PS51532">
    <property type="entry name" value="PITH"/>
    <property type="match status" value="1"/>
</dbReference>
<evidence type="ECO:0000256" key="1">
    <source>
        <dbReference type="ARBA" id="ARBA00025788"/>
    </source>
</evidence>
<dbReference type="EMBL" id="UFAJ01000024">
    <property type="protein sequence ID" value="SSD58570.1"/>
    <property type="molecule type" value="Genomic_DNA"/>
</dbReference>
<evidence type="ECO:0000313" key="4">
    <source>
        <dbReference type="Proteomes" id="UP000262825"/>
    </source>
</evidence>
<reference evidence="4" key="1">
    <citation type="submission" date="2018-06" db="EMBL/GenBank/DDBJ databases">
        <authorList>
            <person name="Guldener U."/>
        </authorList>
    </citation>
    <scope>NUCLEOTIDE SEQUENCE [LARGE SCALE GENOMIC DNA]</scope>
    <source>
        <strain evidence="4">UTAD17</strain>
    </source>
</reference>
<dbReference type="SUPFAM" id="SSF49785">
    <property type="entry name" value="Galactose-binding domain-like"/>
    <property type="match status" value="1"/>
</dbReference>